<dbReference type="InterPro" id="IPR034660">
    <property type="entry name" value="DinB/YfiT-like"/>
</dbReference>
<dbReference type="EMBL" id="NSDM01000019">
    <property type="protein sequence ID" value="MDQ2588530.1"/>
    <property type="molecule type" value="Genomic_DNA"/>
</dbReference>
<evidence type="ECO:0000259" key="2">
    <source>
        <dbReference type="Pfam" id="PF07398"/>
    </source>
</evidence>
<accession>A0ABU0X8S6</accession>
<sequence>MSFADAAQVRSAQTSVPAPRGHSAPIHDAKAGLAAVERATEALYEVVAELDQRALRGPSLLPGWTRAHVVTHLARNADGLVNLLTWAKTGVEHLMYPSRADRDADIDEGAGRLPQLLRADLDAACDRFATAGRELPDSAWENRLAHPVTGVPMSASRVPWLRVREVWVHLVDLDRGTGFDALPEDVLDHLLADAVGQYANRPDVPPLHVRAVFPDGRQRGWSLGAADATSPDVDGAAADVLGWLTGRRSGAKLSGTAPTLPRWL</sequence>
<gene>
    <name evidence="4" type="ORF">CKY47_32165</name>
</gene>
<feature type="domain" description="Mycothiol-dependent maleylpyruvate isomerase metal-binding" evidence="3">
    <location>
        <begin position="37"/>
        <end position="173"/>
    </location>
</feature>
<keyword evidence="4" id="KW-0413">Isomerase</keyword>
<keyword evidence="5" id="KW-1185">Reference proteome</keyword>
<dbReference type="Pfam" id="PF11716">
    <property type="entry name" value="MDMPI_N"/>
    <property type="match status" value="1"/>
</dbReference>
<feature type="region of interest" description="Disordered" evidence="1">
    <location>
        <begin position="1"/>
        <end position="25"/>
    </location>
</feature>
<dbReference type="InterPro" id="IPR017517">
    <property type="entry name" value="Maleyloyr_isom"/>
</dbReference>
<dbReference type="Gene3D" id="3.30.1050.20">
    <property type="match status" value="1"/>
</dbReference>
<proteinExistence type="predicted"/>
<dbReference type="InterPro" id="IPR024344">
    <property type="entry name" value="MDMPI_metal-binding"/>
</dbReference>
<evidence type="ECO:0000313" key="4">
    <source>
        <dbReference type="EMBL" id="MDQ2588530.1"/>
    </source>
</evidence>
<dbReference type="SUPFAM" id="SSF109854">
    <property type="entry name" value="DinB/YfiT-like putative metalloenzymes"/>
    <property type="match status" value="1"/>
</dbReference>
<dbReference type="NCBIfam" id="TIGR03083">
    <property type="entry name" value="maleylpyruvate isomerase family mycothiol-dependent enzyme"/>
    <property type="match status" value="1"/>
</dbReference>
<dbReference type="Proteomes" id="UP001225605">
    <property type="component" value="Unassembled WGS sequence"/>
</dbReference>
<dbReference type="Pfam" id="PF07398">
    <property type="entry name" value="MDMPI_C"/>
    <property type="match status" value="1"/>
</dbReference>
<dbReference type="Gene3D" id="1.20.120.450">
    <property type="entry name" value="dinb family like domain"/>
    <property type="match status" value="1"/>
</dbReference>
<dbReference type="GO" id="GO:0016853">
    <property type="term" value="F:isomerase activity"/>
    <property type="evidence" value="ECO:0007669"/>
    <property type="project" value="UniProtKB-KW"/>
</dbReference>
<name>A0ABU0X8S6_9PSEU</name>
<evidence type="ECO:0000259" key="3">
    <source>
        <dbReference type="Pfam" id="PF11716"/>
    </source>
</evidence>
<feature type="domain" description="MDMPI C-terminal" evidence="2">
    <location>
        <begin position="182"/>
        <end position="262"/>
    </location>
</feature>
<evidence type="ECO:0000256" key="1">
    <source>
        <dbReference type="SAM" id="MobiDB-lite"/>
    </source>
</evidence>
<dbReference type="SUPFAM" id="SSF55718">
    <property type="entry name" value="SCP-like"/>
    <property type="match status" value="1"/>
</dbReference>
<protein>
    <submittedName>
        <fullName evidence="4">Mycothiol maleylpyruvate isomerase</fullName>
    </submittedName>
</protein>
<dbReference type="InterPro" id="IPR036527">
    <property type="entry name" value="SCP2_sterol-bd_dom_sf"/>
</dbReference>
<dbReference type="InterPro" id="IPR010872">
    <property type="entry name" value="MDMPI_C-term_domain"/>
</dbReference>
<organism evidence="4 5">
    <name type="scientific">Saccharothrix yanglingensis</name>
    <dbReference type="NCBI Taxonomy" id="659496"/>
    <lineage>
        <taxon>Bacteria</taxon>
        <taxon>Bacillati</taxon>
        <taxon>Actinomycetota</taxon>
        <taxon>Actinomycetes</taxon>
        <taxon>Pseudonocardiales</taxon>
        <taxon>Pseudonocardiaceae</taxon>
        <taxon>Saccharothrix</taxon>
    </lineage>
</organism>
<comment type="caution">
    <text evidence="4">The sequence shown here is derived from an EMBL/GenBank/DDBJ whole genome shotgun (WGS) entry which is preliminary data.</text>
</comment>
<evidence type="ECO:0000313" key="5">
    <source>
        <dbReference type="Proteomes" id="UP001225605"/>
    </source>
</evidence>
<reference evidence="4 5" key="1">
    <citation type="submission" date="2017-06" db="EMBL/GenBank/DDBJ databases">
        <title>Cultured bacterium strain Saccharothrix yanglingensis Hhs.015.</title>
        <authorList>
            <person name="Xia Y."/>
        </authorList>
    </citation>
    <scope>NUCLEOTIDE SEQUENCE [LARGE SCALE GENOMIC DNA]</scope>
    <source>
        <strain evidence="4 5">Hhs.015</strain>
    </source>
</reference>